<dbReference type="Proteomes" id="UP000824261">
    <property type="component" value="Unassembled WGS sequence"/>
</dbReference>
<dbReference type="PANTHER" id="PTHR42770">
    <property type="entry name" value="AMINO ACID TRANSPORTER-RELATED"/>
    <property type="match status" value="1"/>
</dbReference>
<feature type="transmembrane region" description="Helical" evidence="9">
    <location>
        <begin position="61"/>
        <end position="83"/>
    </location>
</feature>
<keyword evidence="8 9" id="KW-0472">Membrane</keyword>
<name>A0A9D1D3N4_9ACTN</name>
<reference evidence="10" key="2">
    <citation type="journal article" date="2021" name="PeerJ">
        <title>Extensive microbial diversity within the chicken gut microbiome revealed by metagenomics and culture.</title>
        <authorList>
            <person name="Gilroy R."/>
            <person name="Ravi A."/>
            <person name="Getino M."/>
            <person name="Pursley I."/>
            <person name="Horton D.L."/>
            <person name="Alikhan N.F."/>
            <person name="Baker D."/>
            <person name="Gharbi K."/>
            <person name="Hall N."/>
            <person name="Watson M."/>
            <person name="Adriaenssens E.M."/>
            <person name="Foster-Nyarko E."/>
            <person name="Jarju S."/>
            <person name="Secka A."/>
            <person name="Antonio M."/>
            <person name="Oren A."/>
            <person name="Chaudhuri R.R."/>
            <person name="La Ragione R."/>
            <person name="Hildebrand F."/>
            <person name="Pallen M.J."/>
        </authorList>
    </citation>
    <scope>NUCLEOTIDE SEQUENCE</scope>
    <source>
        <strain evidence="10">ChiGjej1B1-2707</strain>
    </source>
</reference>
<dbReference type="InterPro" id="IPR004754">
    <property type="entry name" value="Amino_acid_antiprt"/>
</dbReference>
<evidence type="ECO:0000256" key="5">
    <source>
        <dbReference type="ARBA" id="ARBA00022692"/>
    </source>
</evidence>
<feature type="transmembrane region" description="Helical" evidence="9">
    <location>
        <begin position="216"/>
        <end position="234"/>
    </location>
</feature>
<dbReference type="EMBL" id="DVGB01000057">
    <property type="protein sequence ID" value="HIR01531.1"/>
    <property type="molecule type" value="Genomic_DNA"/>
</dbReference>
<sequence length="498" mass="53082">MAAEGLQTAASAPVVTHQAVDKKHKEMGIFRMVTSVVTLIVGGGVWTFTGDMAASGANTGAVLTAWAIAAVGYFCLMMCFYGLSRLRPELEGGIYSYASAGFGEFAGFNSAWGYWISAILCTVSFSALLFGAFSYFFPVFGEGNNVPSIIGASVIVWGYTLLVSRGIKDATAVNAVVTLSKMVPLFVVIVSIIFLQRFDPEIFMQNFWGEEGGLPFGDQVMGAVTTTAWVFLGIEGACAMSGRAKKPSDVGKATIISFCSVLALYLVVSILGMGILPREQLAELSNPSLAGIMEAAVGPWGAVLINCGVILSLLGAMLGYTVLTSEVPFEAARLGVFTKSFAVTNKKGAPVRTLVISALVVEAFFVLMVLSEGTYQFFYVLSLGLILIPYFLSSLFFLKLSVTSQDLFKGKLSGPVAKWVVCGIIGVAFSLFLVYATGIEYVVLMSLLFLPGVVVYAIGKRQRNQPCFQLLRDKLILAFIIVLAVVSALLLATGTVVL</sequence>
<evidence type="ECO:0000256" key="3">
    <source>
        <dbReference type="ARBA" id="ARBA00022448"/>
    </source>
</evidence>
<dbReference type="GO" id="GO:0005886">
    <property type="term" value="C:plasma membrane"/>
    <property type="evidence" value="ECO:0007669"/>
    <property type="project" value="UniProtKB-SubCell"/>
</dbReference>
<feature type="transmembrane region" description="Helical" evidence="9">
    <location>
        <begin position="297"/>
        <end position="323"/>
    </location>
</feature>
<dbReference type="PIRSF" id="PIRSF006060">
    <property type="entry name" value="AA_transporter"/>
    <property type="match status" value="1"/>
</dbReference>
<dbReference type="GO" id="GO:0022857">
    <property type="term" value="F:transmembrane transporter activity"/>
    <property type="evidence" value="ECO:0007669"/>
    <property type="project" value="InterPro"/>
</dbReference>
<evidence type="ECO:0000256" key="8">
    <source>
        <dbReference type="ARBA" id="ARBA00023136"/>
    </source>
</evidence>
<dbReference type="InterPro" id="IPR050367">
    <property type="entry name" value="APC_superfamily"/>
</dbReference>
<feature type="transmembrane region" description="Helical" evidence="9">
    <location>
        <begin position="475"/>
        <end position="497"/>
    </location>
</feature>
<evidence type="ECO:0000256" key="6">
    <source>
        <dbReference type="ARBA" id="ARBA00022970"/>
    </source>
</evidence>
<feature type="transmembrane region" description="Helical" evidence="9">
    <location>
        <begin position="175"/>
        <end position="196"/>
    </location>
</feature>
<dbReference type="PANTHER" id="PTHR42770:SF4">
    <property type="entry name" value="ARGININE_ORNITHINE ANTIPORTER-RELATED"/>
    <property type="match status" value="1"/>
</dbReference>
<accession>A0A9D1D3N4</accession>
<feature type="transmembrane region" description="Helical" evidence="9">
    <location>
        <begin position="349"/>
        <end position="371"/>
    </location>
</feature>
<evidence type="ECO:0000256" key="9">
    <source>
        <dbReference type="SAM" id="Phobius"/>
    </source>
</evidence>
<comment type="similarity">
    <text evidence="2">Belongs to the amino acid-polyamine-organocation (APC) superfamily. Basic amino acid/polyamine antiporter (APA) (TC 2.A.3.2) family.</text>
</comment>
<dbReference type="NCBIfam" id="TIGR00905">
    <property type="entry name" value="2A0302"/>
    <property type="match status" value="1"/>
</dbReference>
<dbReference type="GO" id="GO:0006865">
    <property type="term" value="P:amino acid transport"/>
    <property type="evidence" value="ECO:0007669"/>
    <property type="project" value="UniProtKB-KW"/>
</dbReference>
<comment type="subcellular location">
    <subcellularLocation>
        <location evidence="1">Cell membrane</location>
        <topology evidence="1">Multi-pass membrane protein</topology>
    </subcellularLocation>
</comment>
<dbReference type="Pfam" id="PF13520">
    <property type="entry name" value="AA_permease_2"/>
    <property type="match status" value="1"/>
</dbReference>
<proteinExistence type="inferred from homology"/>
<dbReference type="AlphaFoldDB" id="A0A9D1D3N4"/>
<comment type="caution">
    <text evidence="10">The sequence shown here is derived from an EMBL/GenBank/DDBJ whole genome shotgun (WGS) entry which is preliminary data.</text>
</comment>
<keyword evidence="3" id="KW-0813">Transport</keyword>
<keyword evidence="7 9" id="KW-1133">Transmembrane helix</keyword>
<keyword evidence="4" id="KW-1003">Cell membrane</keyword>
<feature type="transmembrane region" description="Helical" evidence="9">
    <location>
        <begin position="441"/>
        <end position="459"/>
    </location>
</feature>
<keyword evidence="5 9" id="KW-0812">Transmembrane</keyword>
<dbReference type="Gene3D" id="1.20.1740.10">
    <property type="entry name" value="Amino acid/polyamine transporter I"/>
    <property type="match status" value="1"/>
</dbReference>
<dbReference type="InterPro" id="IPR002293">
    <property type="entry name" value="AA/rel_permease1"/>
</dbReference>
<evidence type="ECO:0000313" key="10">
    <source>
        <dbReference type="EMBL" id="HIR01531.1"/>
    </source>
</evidence>
<reference evidence="10" key="1">
    <citation type="submission" date="2020-10" db="EMBL/GenBank/DDBJ databases">
        <authorList>
            <person name="Gilroy R."/>
        </authorList>
    </citation>
    <scope>NUCLEOTIDE SEQUENCE</scope>
    <source>
        <strain evidence="10">ChiGjej1B1-2707</strain>
    </source>
</reference>
<evidence type="ECO:0000256" key="1">
    <source>
        <dbReference type="ARBA" id="ARBA00004651"/>
    </source>
</evidence>
<evidence type="ECO:0000256" key="7">
    <source>
        <dbReference type="ARBA" id="ARBA00022989"/>
    </source>
</evidence>
<evidence type="ECO:0000313" key="11">
    <source>
        <dbReference type="Proteomes" id="UP000824261"/>
    </source>
</evidence>
<gene>
    <name evidence="10" type="ORF">IAA69_04635</name>
</gene>
<protein>
    <submittedName>
        <fullName evidence="10">Amino acid permease</fullName>
    </submittedName>
</protein>
<keyword evidence="6" id="KW-0029">Amino-acid transport</keyword>
<feature type="transmembrane region" description="Helical" evidence="9">
    <location>
        <begin position="255"/>
        <end position="277"/>
    </location>
</feature>
<feature type="transmembrane region" description="Helical" evidence="9">
    <location>
        <begin position="146"/>
        <end position="163"/>
    </location>
</feature>
<feature type="transmembrane region" description="Helical" evidence="9">
    <location>
        <begin position="377"/>
        <end position="398"/>
    </location>
</feature>
<evidence type="ECO:0000256" key="4">
    <source>
        <dbReference type="ARBA" id="ARBA00022475"/>
    </source>
</evidence>
<feature type="transmembrane region" description="Helical" evidence="9">
    <location>
        <begin position="29"/>
        <end position="49"/>
    </location>
</feature>
<feature type="transmembrane region" description="Helical" evidence="9">
    <location>
        <begin position="419"/>
        <end position="435"/>
    </location>
</feature>
<feature type="transmembrane region" description="Helical" evidence="9">
    <location>
        <begin position="112"/>
        <end position="140"/>
    </location>
</feature>
<organism evidence="10 11">
    <name type="scientific">Candidatus Aveggerthella stercoripullorum</name>
    <dbReference type="NCBI Taxonomy" id="2840688"/>
    <lineage>
        <taxon>Bacteria</taxon>
        <taxon>Bacillati</taxon>
        <taxon>Actinomycetota</taxon>
        <taxon>Coriobacteriia</taxon>
        <taxon>Eggerthellales</taxon>
        <taxon>Eggerthellaceae</taxon>
        <taxon>Eggerthellaceae incertae sedis</taxon>
        <taxon>Candidatus Aveggerthella</taxon>
    </lineage>
</organism>
<evidence type="ECO:0000256" key="2">
    <source>
        <dbReference type="ARBA" id="ARBA00008220"/>
    </source>
</evidence>